<evidence type="ECO:0000256" key="1">
    <source>
        <dbReference type="SAM" id="MobiDB-lite"/>
    </source>
</evidence>
<feature type="region of interest" description="Disordered" evidence="1">
    <location>
        <begin position="200"/>
        <end position="410"/>
    </location>
</feature>
<evidence type="ECO:0000313" key="3">
    <source>
        <dbReference type="EMBL" id="KAK3931227.1"/>
    </source>
</evidence>
<feature type="compositionally biased region" description="Low complexity" evidence="1">
    <location>
        <begin position="567"/>
        <end position="587"/>
    </location>
</feature>
<dbReference type="EMBL" id="JAHWGI010001296">
    <property type="protein sequence ID" value="KAK3927604.1"/>
    <property type="molecule type" value="Genomic_DNA"/>
</dbReference>
<reference evidence="2" key="1">
    <citation type="submission" date="2021-07" db="EMBL/GenBank/DDBJ databases">
        <authorList>
            <person name="Catto M.A."/>
            <person name="Jacobson A."/>
            <person name="Kennedy G."/>
            <person name="Labadie P."/>
            <person name="Hunt B.G."/>
            <person name="Srinivasan R."/>
        </authorList>
    </citation>
    <scope>NUCLEOTIDE SEQUENCE</scope>
    <source>
        <strain evidence="2">PL_HMW_Pooled</strain>
        <tissue evidence="2">Head</tissue>
    </source>
</reference>
<feature type="compositionally biased region" description="Basic residues" evidence="1">
    <location>
        <begin position="537"/>
        <end position="546"/>
    </location>
</feature>
<feature type="compositionally biased region" description="Basic residues" evidence="1">
    <location>
        <begin position="647"/>
        <end position="656"/>
    </location>
</feature>
<keyword evidence="4" id="KW-1185">Reference proteome</keyword>
<feature type="compositionally biased region" description="Basic and acidic residues" evidence="1">
    <location>
        <begin position="228"/>
        <end position="244"/>
    </location>
</feature>
<evidence type="ECO:0000313" key="4">
    <source>
        <dbReference type="Proteomes" id="UP001219518"/>
    </source>
</evidence>
<feature type="compositionally biased region" description="Basic and acidic residues" evidence="1">
    <location>
        <begin position="252"/>
        <end position="267"/>
    </location>
</feature>
<sequence>MASKRSQLILKLGIKACKGIYPNAEDDTDISDFETNSVSSAAPSLSKSNNDFMDDLLTQCNIKVLGKEEKDKFTEKWISSQSGVNVNVSKSTDTPRKLVDYSPSLTASSRMSNDSKASSRRNLFQTNTQVFKQPQNTAWSGNEMTCDGSKTSKTLCVDSKQISPSTKKNEEYHSVIRTNPLLCSSQTSPKPEIRNQKACGISKGFSDGDEKSSQTPVSQRKCRSRPQTKKDSPRTFATENKENLVSRNSSRRVIEKEKDSGVSKDVEEASQTPQSKRKPRSRPPTREQSPDQLAPSRKAEKEKDCGISKDVKELSQTQLSKLSFMETCSPSEIRAPSPDLFASEDEDNFDSRDSSGKAKKKNDSGVSKDVEEDSQTPQSKRKPRSRPPTREQSPDQLAPSRKAEKEKDCGIYKDVKELSQTQLSKLSFMETCSPSEIRAPSPDLFASEDEDNFDSRYSSGKAKKKNDSGVSKDVEEASQTHITPQSKRKPRSQPKTKDMSPGRSALKENVSSCSRDSSQKAGNKNDSGISKDVKPCQTRRKTRSRPSRALSPDMFASEEENWGSGNSDSSLILDSPSSSSSASVSSVCRKRRLEVSEMVDDSDEERNVVPQKKQRKKKSVSKLSKEEKSMRQHLRNSGQSYETYYSGKKKPARQRQKPHECKRGCHTIITDDVGDSIFYEYWEQASYEKRVAYIAARIESCPVKAKRPRLAPGDPKSHPKSVMWKYCFHINGEAKQVCKETFLRTLNETDGFLRFVVKKKMEKLSGVIRNDKRGKLTPKHKLTPDKINQVTQHIMKFPSYKSHYKRAEVGDTRYLPSHLNIKKMHDMYISEGGNVSYSSYERIFHTLGRSFRKPPTDTCAKCDAWKQKVEHSPDEETKEEIQKEWNVHLDRAQAAYDLKRNYKAEAANDPTLRVLIFDLEQVLETPLLSTGETFYLRQLSTYNLTIYDTSSKLTHCYMWCELDAKRGANEIASCIFVHCLDNIPASVKKVVLFSDSTIGQNRNSIVSAMFLTLLEMHSSVKTIEHVFLEAGHTRLEVDSKHSIIERSKNHVDKICEPADWYELIKGIGVSDKDFPNGRFKVTEMKGDIYDFQSLLKGPLVKRNTTTTDEKFVWLSTPLLRYDANKPGKVFFKKNLKDVGYCCLSFQRSGKVGAYSAQHLQPHLKRLYTSPLPVSENKKKDLMKLLKFLPQRCHDSHKSIKSSTATESDEESNCDSE</sequence>
<accession>A0AAE1LQX1</accession>
<feature type="compositionally biased region" description="Polar residues" evidence="1">
    <location>
        <begin position="314"/>
        <end position="330"/>
    </location>
</feature>
<comment type="caution">
    <text evidence="2">The sequence shown here is derived from an EMBL/GenBank/DDBJ whole genome shotgun (WGS) entry which is preliminary data.</text>
</comment>
<dbReference type="PANTHER" id="PTHR10773">
    <property type="entry name" value="DNA-DIRECTED RNA POLYMERASES I, II, AND III SUBUNIT RPABC2"/>
    <property type="match status" value="1"/>
</dbReference>
<organism evidence="2 4">
    <name type="scientific">Frankliniella fusca</name>
    <dbReference type="NCBI Taxonomy" id="407009"/>
    <lineage>
        <taxon>Eukaryota</taxon>
        <taxon>Metazoa</taxon>
        <taxon>Ecdysozoa</taxon>
        <taxon>Arthropoda</taxon>
        <taxon>Hexapoda</taxon>
        <taxon>Insecta</taxon>
        <taxon>Pterygota</taxon>
        <taxon>Neoptera</taxon>
        <taxon>Paraneoptera</taxon>
        <taxon>Thysanoptera</taxon>
        <taxon>Terebrantia</taxon>
        <taxon>Thripoidea</taxon>
        <taxon>Thripidae</taxon>
        <taxon>Frankliniella</taxon>
    </lineage>
</organism>
<dbReference type="AlphaFoldDB" id="A0AAE1LQX1"/>
<reference evidence="2" key="2">
    <citation type="journal article" date="2023" name="BMC Genomics">
        <title>Pest status, molecular evolution, and epigenetic factors derived from the genome assembly of Frankliniella fusca, a thysanopteran phytovirus vector.</title>
        <authorList>
            <person name="Catto M.A."/>
            <person name="Labadie P.E."/>
            <person name="Jacobson A.L."/>
            <person name="Kennedy G.G."/>
            <person name="Srinivasan R."/>
            <person name="Hunt B.G."/>
        </authorList>
    </citation>
    <scope>NUCLEOTIDE SEQUENCE</scope>
    <source>
        <strain evidence="2">PL_HMW_Pooled</strain>
    </source>
</reference>
<feature type="compositionally biased region" description="Basic and acidic residues" evidence="1">
    <location>
        <begin position="349"/>
        <end position="369"/>
    </location>
</feature>
<feature type="compositionally biased region" description="Polar residues" evidence="1">
    <location>
        <begin position="509"/>
        <end position="528"/>
    </location>
</feature>
<feature type="region of interest" description="Disordered" evidence="1">
    <location>
        <begin position="431"/>
        <end position="659"/>
    </location>
</feature>
<dbReference type="EMBL" id="JAHWGI010001420">
    <property type="protein sequence ID" value="KAK3931227.1"/>
    <property type="molecule type" value="Genomic_DNA"/>
</dbReference>
<protein>
    <submittedName>
        <fullName evidence="2">Tyrosine-protein phosphatase non-receptor type 14</fullName>
    </submittedName>
</protein>
<dbReference type="Proteomes" id="UP001219518">
    <property type="component" value="Unassembled WGS sequence"/>
</dbReference>
<name>A0AAE1LQX1_9NEOP</name>
<evidence type="ECO:0000313" key="2">
    <source>
        <dbReference type="EMBL" id="KAK3927604.1"/>
    </source>
</evidence>
<dbReference type="PANTHER" id="PTHR10773:SF19">
    <property type="match status" value="1"/>
</dbReference>
<feature type="compositionally biased region" description="Basic and acidic residues" evidence="1">
    <location>
        <begin position="465"/>
        <end position="475"/>
    </location>
</feature>
<gene>
    <name evidence="2" type="ORF">KUF71_015889</name>
    <name evidence="3" type="ORF">KUF71_025371</name>
</gene>
<feature type="compositionally biased region" description="Basic and acidic residues" evidence="1">
    <location>
        <begin position="401"/>
        <end position="410"/>
    </location>
</feature>
<feature type="compositionally biased region" description="Basic and acidic residues" evidence="1">
    <location>
        <begin position="297"/>
        <end position="313"/>
    </location>
</feature>
<proteinExistence type="predicted"/>